<dbReference type="Proteomes" id="UP000076842">
    <property type="component" value="Unassembled WGS sequence"/>
</dbReference>
<dbReference type="InParanoid" id="A0A165DW41"/>
<keyword evidence="3" id="KW-1185">Reference proteome</keyword>
<evidence type="ECO:0000313" key="3">
    <source>
        <dbReference type="Proteomes" id="UP000076842"/>
    </source>
</evidence>
<protein>
    <submittedName>
        <fullName evidence="2">Uncharacterized protein</fullName>
    </submittedName>
</protein>
<dbReference type="AlphaFoldDB" id="A0A165DW41"/>
<name>A0A165DW41_9BASI</name>
<proteinExistence type="predicted"/>
<gene>
    <name evidence="2" type="ORF">CALCODRAFT_44663</name>
</gene>
<dbReference type="OrthoDB" id="1879366at2759"/>
<sequence length="242" mass="26894">MHHRLETAGAPACVHLGKGAPDRRVCPSIVNDLGGIQARLIFRIIFQGELFSPPYKPDLLGSLAVLVEDIQTPSTRTSPAFRHLPTVHPTKQAPCNKLGAERWIDFRETDDIVQAVKAVTRRGRLARGDRHFGQRRGVRAGAAVSAPARHRRRRRRWPCPLRHGRRGADVSWTVFLEKQLRGSHVGNRRTGRSRGPRHRRAGGSGRRGRPGCSRRPSCQLPEVYHAKGAGSLVGRAVLDVWA</sequence>
<evidence type="ECO:0000313" key="2">
    <source>
        <dbReference type="EMBL" id="KZT53660.1"/>
    </source>
</evidence>
<dbReference type="STRING" id="1353952.A0A165DW41"/>
<feature type="compositionally biased region" description="Basic residues" evidence="1">
    <location>
        <begin position="186"/>
        <end position="209"/>
    </location>
</feature>
<evidence type="ECO:0000256" key="1">
    <source>
        <dbReference type="SAM" id="MobiDB-lite"/>
    </source>
</evidence>
<accession>A0A165DW41</accession>
<reference evidence="2 3" key="1">
    <citation type="journal article" date="2016" name="Mol. Biol. Evol.">
        <title>Comparative Genomics of Early-Diverging Mushroom-Forming Fungi Provides Insights into the Origins of Lignocellulose Decay Capabilities.</title>
        <authorList>
            <person name="Nagy L.G."/>
            <person name="Riley R."/>
            <person name="Tritt A."/>
            <person name="Adam C."/>
            <person name="Daum C."/>
            <person name="Floudas D."/>
            <person name="Sun H."/>
            <person name="Yadav J.S."/>
            <person name="Pangilinan J."/>
            <person name="Larsson K.H."/>
            <person name="Matsuura K."/>
            <person name="Barry K."/>
            <person name="Labutti K."/>
            <person name="Kuo R."/>
            <person name="Ohm R.A."/>
            <person name="Bhattacharya S.S."/>
            <person name="Shirouzu T."/>
            <person name="Yoshinaga Y."/>
            <person name="Martin F.M."/>
            <person name="Grigoriev I.V."/>
            <person name="Hibbett D.S."/>
        </authorList>
    </citation>
    <scope>NUCLEOTIDE SEQUENCE [LARGE SCALE GENOMIC DNA]</scope>
    <source>
        <strain evidence="2 3">HHB12733</strain>
    </source>
</reference>
<feature type="region of interest" description="Disordered" evidence="1">
    <location>
        <begin position="183"/>
        <end position="216"/>
    </location>
</feature>
<dbReference type="EMBL" id="KV424032">
    <property type="protein sequence ID" value="KZT53660.1"/>
    <property type="molecule type" value="Genomic_DNA"/>
</dbReference>
<organism evidence="2 3">
    <name type="scientific">Calocera cornea HHB12733</name>
    <dbReference type="NCBI Taxonomy" id="1353952"/>
    <lineage>
        <taxon>Eukaryota</taxon>
        <taxon>Fungi</taxon>
        <taxon>Dikarya</taxon>
        <taxon>Basidiomycota</taxon>
        <taxon>Agaricomycotina</taxon>
        <taxon>Dacrymycetes</taxon>
        <taxon>Dacrymycetales</taxon>
        <taxon>Dacrymycetaceae</taxon>
        <taxon>Calocera</taxon>
    </lineage>
</organism>